<sequence>MEDFIGNVKMNYKFYKGIDLYSDGEVEDIILDIVKYRPQCEYEKIIMQEKSWPIFYHLSNLRTNIVEWIPINENSSVLEIGSGCGAITGALANKCKKITCIDLSKKRSEINAYRNKDKSNINIIVGNFQDVEKELTEQYDYITLIGVFEYGEYYIQSDKPYLEFLKIISKHLKKNGRIIIAIENKIGMKYWAGSKEDHVGKYYESIEGYTKSKGVKTFTKLELEEICNNAGFKEFKFYYPYPDYKFTTTIYSDDYLPQVGSLNNNIRNYDMDRLITFDESKAYDTVIRNNLFPLYSNSYLLILTKSEG</sequence>
<proteinExistence type="predicted"/>
<accession>A0A3N1XYZ9</accession>
<dbReference type="InterPro" id="IPR029063">
    <property type="entry name" value="SAM-dependent_MTases_sf"/>
</dbReference>
<reference evidence="1 2" key="1">
    <citation type="submission" date="2018-11" db="EMBL/GenBank/DDBJ databases">
        <title>Genomic Encyclopedia of Type Strains, Phase IV (KMG-IV): sequencing the most valuable type-strain genomes for metagenomic binning, comparative biology and taxonomic classification.</title>
        <authorList>
            <person name="Goeker M."/>
        </authorList>
    </citation>
    <scope>NUCLEOTIDE SEQUENCE [LARGE SCALE GENOMIC DNA]</scope>
    <source>
        <strain evidence="1 2">DSM 26537</strain>
    </source>
</reference>
<keyword evidence="2" id="KW-1185">Reference proteome</keyword>
<comment type="caution">
    <text evidence="1">The sequence shown here is derived from an EMBL/GenBank/DDBJ whole genome shotgun (WGS) entry which is preliminary data.</text>
</comment>
<organism evidence="1 2">
    <name type="scientific">Mobilisporobacter senegalensis</name>
    <dbReference type="NCBI Taxonomy" id="1329262"/>
    <lineage>
        <taxon>Bacteria</taxon>
        <taxon>Bacillati</taxon>
        <taxon>Bacillota</taxon>
        <taxon>Clostridia</taxon>
        <taxon>Lachnospirales</taxon>
        <taxon>Lachnospiraceae</taxon>
        <taxon>Mobilisporobacter</taxon>
    </lineage>
</organism>
<dbReference type="PANTHER" id="PTHR43861:SF6">
    <property type="entry name" value="METHYLTRANSFERASE TYPE 11"/>
    <property type="match status" value="1"/>
</dbReference>
<evidence type="ECO:0000313" key="2">
    <source>
        <dbReference type="Proteomes" id="UP000273083"/>
    </source>
</evidence>
<dbReference type="Gene3D" id="3.40.50.150">
    <property type="entry name" value="Vaccinia Virus protein VP39"/>
    <property type="match status" value="1"/>
</dbReference>
<dbReference type="SUPFAM" id="SSF53335">
    <property type="entry name" value="S-adenosyl-L-methionine-dependent methyltransferases"/>
    <property type="match status" value="1"/>
</dbReference>
<dbReference type="Pfam" id="PF13489">
    <property type="entry name" value="Methyltransf_23"/>
    <property type="match status" value="1"/>
</dbReference>
<gene>
    <name evidence="1" type="ORF">EDD66_10187</name>
</gene>
<name>A0A3N1XYZ9_9FIRM</name>
<dbReference type="OrthoDB" id="525353at2"/>
<dbReference type="EMBL" id="RJVG01000001">
    <property type="protein sequence ID" value="ROR31471.1"/>
    <property type="molecule type" value="Genomic_DNA"/>
</dbReference>
<dbReference type="CDD" id="cd02440">
    <property type="entry name" value="AdoMet_MTases"/>
    <property type="match status" value="1"/>
</dbReference>
<evidence type="ECO:0000313" key="1">
    <source>
        <dbReference type="EMBL" id="ROR31471.1"/>
    </source>
</evidence>
<protein>
    <submittedName>
        <fullName evidence="1">Methyltransferase family protein</fullName>
    </submittedName>
</protein>
<keyword evidence="1" id="KW-0808">Transferase</keyword>
<dbReference type="GO" id="GO:0032259">
    <property type="term" value="P:methylation"/>
    <property type="evidence" value="ECO:0007669"/>
    <property type="project" value="UniProtKB-KW"/>
</dbReference>
<dbReference type="AlphaFoldDB" id="A0A3N1XYZ9"/>
<dbReference type="GO" id="GO:0008168">
    <property type="term" value="F:methyltransferase activity"/>
    <property type="evidence" value="ECO:0007669"/>
    <property type="project" value="UniProtKB-KW"/>
</dbReference>
<dbReference type="PANTHER" id="PTHR43861">
    <property type="entry name" value="TRANS-ACONITATE 2-METHYLTRANSFERASE-RELATED"/>
    <property type="match status" value="1"/>
</dbReference>
<dbReference type="RefSeq" id="WP_123607572.1">
    <property type="nucleotide sequence ID" value="NZ_RJVG01000001.1"/>
</dbReference>
<dbReference type="Proteomes" id="UP000273083">
    <property type="component" value="Unassembled WGS sequence"/>
</dbReference>
<keyword evidence="1" id="KW-0489">Methyltransferase</keyword>